<dbReference type="GO" id="GO:0006355">
    <property type="term" value="P:regulation of DNA-templated transcription"/>
    <property type="evidence" value="ECO:0007669"/>
    <property type="project" value="InterPro"/>
</dbReference>
<feature type="coiled-coil region" evidence="7">
    <location>
        <begin position="279"/>
        <end position="335"/>
    </location>
</feature>
<dbReference type="CDD" id="cd00082">
    <property type="entry name" value="HisKA"/>
    <property type="match status" value="1"/>
</dbReference>
<dbReference type="Pfam" id="PF00512">
    <property type="entry name" value="HisKA"/>
    <property type="match status" value="1"/>
</dbReference>
<dbReference type="Pfam" id="PF00989">
    <property type="entry name" value="PAS"/>
    <property type="match status" value="1"/>
</dbReference>
<sequence>MFVKSGRIGAARPCCPSGPSRGQLVTNFMLPVAYTAVLAELLYAHSDEMAGVYDLQLGWFTHVNPAGVRLLGYPSEVAFLADPNHSLRVPPWTPAQWQQLCEQTRREGHHELEADICRHVGEPFRAYVRLTYFEVDGRALLLVTIAEHNRLQRAERALAHSVRRFEAVFTNATLGIIVCDRPGRMVSANARAGQLFGYAPAELLGQPIEVLVPDAAGRHHAGLRASYNANPQVRDMGHGRPLSGQRRDGTVFPVEASLSYFYLDEELYVVAYILDLSAKQAAEQELHTQHQRVARLNAELEQKVVARTNALLLTLEQLEKRGDELALALRAEQELGELKSRFVSIASHEFRTPLTAVLTSADLIEEFPEAQQQTQRLKYVAHIRTSVQHLNNILEEFLSVGRIEEGKLAAHPANLNLDHLVRDTVADMQSLLKAGQTIDWQTDCPVPVRLDASLLRKILMNLLSNALKYSGENSVVMVRAACRGRKLTLMVQDQGVGISLEDQAHLFEQFFRAPSVLNVPGTGLGLYIIVKYLELMGGTIDLQSAPGQGTTVTIALPLAVPD</sequence>
<proteinExistence type="predicted"/>
<keyword evidence="6" id="KW-0902">Two-component regulatory system</keyword>
<dbReference type="AlphaFoldDB" id="A0A1H3L614"/>
<dbReference type="EC" id="2.7.13.3" evidence="2"/>
<dbReference type="Pfam" id="PF02518">
    <property type="entry name" value="HATPase_c"/>
    <property type="match status" value="1"/>
</dbReference>
<evidence type="ECO:0000256" key="5">
    <source>
        <dbReference type="ARBA" id="ARBA00022777"/>
    </source>
</evidence>
<dbReference type="InterPro" id="IPR003594">
    <property type="entry name" value="HATPase_dom"/>
</dbReference>
<keyword evidence="7" id="KW-0175">Coiled coil</keyword>
<evidence type="ECO:0000256" key="3">
    <source>
        <dbReference type="ARBA" id="ARBA00022553"/>
    </source>
</evidence>
<feature type="domain" description="Histidine kinase" evidence="8">
    <location>
        <begin position="345"/>
        <end position="560"/>
    </location>
</feature>
<evidence type="ECO:0000256" key="6">
    <source>
        <dbReference type="ARBA" id="ARBA00023012"/>
    </source>
</evidence>
<dbReference type="Gene3D" id="3.30.450.20">
    <property type="entry name" value="PAS domain"/>
    <property type="match status" value="2"/>
</dbReference>
<dbReference type="SMART" id="SM00091">
    <property type="entry name" value="PAS"/>
    <property type="match status" value="2"/>
</dbReference>
<accession>A0A1H3L614</accession>
<evidence type="ECO:0000313" key="10">
    <source>
        <dbReference type="EMBL" id="SDY59821.1"/>
    </source>
</evidence>
<keyword evidence="4" id="KW-0808">Transferase</keyword>
<evidence type="ECO:0000256" key="2">
    <source>
        <dbReference type="ARBA" id="ARBA00012438"/>
    </source>
</evidence>
<dbReference type="EMBL" id="FNOV01000010">
    <property type="protein sequence ID" value="SDY59821.1"/>
    <property type="molecule type" value="Genomic_DNA"/>
</dbReference>
<dbReference type="PRINTS" id="PR00344">
    <property type="entry name" value="BCTRLSENSOR"/>
</dbReference>
<dbReference type="CDD" id="cd00130">
    <property type="entry name" value="PAS"/>
    <property type="match status" value="1"/>
</dbReference>
<dbReference type="STRING" id="651662.SAMN04488069_110119"/>
<evidence type="ECO:0000256" key="1">
    <source>
        <dbReference type="ARBA" id="ARBA00000085"/>
    </source>
</evidence>
<keyword evidence="11" id="KW-1185">Reference proteome</keyword>
<protein>
    <recommendedName>
        <fullName evidence="2">histidine kinase</fullName>
        <ecNumber evidence="2">2.7.13.3</ecNumber>
    </recommendedName>
</protein>
<dbReference type="InterPro" id="IPR035965">
    <property type="entry name" value="PAS-like_dom_sf"/>
</dbReference>
<feature type="domain" description="PAS" evidence="9">
    <location>
        <begin position="161"/>
        <end position="230"/>
    </location>
</feature>
<dbReference type="Gene3D" id="1.10.287.130">
    <property type="match status" value="1"/>
</dbReference>
<dbReference type="InterPro" id="IPR013767">
    <property type="entry name" value="PAS_fold"/>
</dbReference>
<dbReference type="InterPro" id="IPR003661">
    <property type="entry name" value="HisK_dim/P_dom"/>
</dbReference>
<evidence type="ECO:0000256" key="4">
    <source>
        <dbReference type="ARBA" id="ARBA00022679"/>
    </source>
</evidence>
<dbReference type="NCBIfam" id="TIGR00229">
    <property type="entry name" value="sensory_box"/>
    <property type="match status" value="1"/>
</dbReference>
<dbReference type="InterPro" id="IPR036890">
    <property type="entry name" value="HATPase_C_sf"/>
</dbReference>
<evidence type="ECO:0000256" key="7">
    <source>
        <dbReference type="SAM" id="Coils"/>
    </source>
</evidence>
<evidence type="ECO:0000259" key="8">
    <source>
        <dbReference type="PROSITE" id="PS50109"/>
    </source>
</evidence>
<dbReference type="InterPro" id="IPR050736">
    <property type="entry name" value="Sensor_HK_Regulatory"/>
</dbReference>
<dbReference type="InterPro" id="IPR004358">
    <property type="entry name" value="Sig_transdc_His_kin-like_C"/>
</dbReference>
<dbReference type="PROSITE" id="PS50109">
    <property type="entry name" value="HIS_KIN"/>
    <property type="match status" value="1"/>
</dbReference>
<dbReference type="SUPFAM" id="SSF47384">
    <property type="entry name" value="Homodimeric domain of signal transducing histidine kinase"/>
    <property type="match status" value="1"/>
</dbReference>
<gene>
    <name evidence="10" type="ORF">SAMN04488069_110119</name>
</gene>
<dbReference type="PROSITE" id="PS50112">
    <property type="entry name" value="PAS"/>
    <property type="match status" value="1"/>
</dbReference>
<keyword evidence="5" id="KW-0418">Kinase</keyword>
<name>A0A1H3L614_9BACT</name>
<dbReference type="InterPro" id="IPR005467">
    <property type="entry name" value="His_kinase_dom"/>
</dbReference>
<dbReference type="SUPFAM" id="SSF55874">
    <property type="entry name" value="ATPase domain of HSP90 chaperone/DNA topoisomerase II/histidine kinase"/>
    <property type="match status" value="1"/>
</dbReference>
<evidence type="ECO:0000259" key="9">
    <source>
        <dbReference type="PROSITE" id="PS50112"/>
    </source>
</evidence>
<reference evidence="11" key="1">
    <citation type="submission" date="2016-10" db="EMBL/GenBank/DDBJ databases">
        <authorList>
            <person name="Varghese N."/>
            <person name="Submissions S."/>
        </authorList>
    </citation>
    <scope>NUCLEOTIDE SEQUENCE [LARGE SCALE GENOMIC DNA]</scope>
    <source>
        <strain evidence="11">CGMCC 1.8975</strain>
    </source>
</reference>
<dbReference type="PANTHER" id="PTHR43711">
    <property type="entry name" value="TWO-COMPONENT HISTIDINE KINASE"/>
    <property type="match status" value="1"/>
</dbReference>
<keyword evidence="3" id="KW-0597">Phosphoprotein</keyword>
<dbReference type="InterPro" id="IPR000014">
    <property type="entry name" value="PAS"/>
</dbReference>
<dbReference type="GO" id="GO:0000155">
    <property type="term" value="F:phosphorelay sensor kinase activity"/>
    <property type="evidence" value="ECO:0007669"/>
    <property type="project" value="InterPro"/>
</dbReference>
<dbReference type="SUPFAM" id="SSF55785">
    <property type="entry name" value="PYP-like sensor domain (PAS domain)"/>
    <property type="match status" value="2"/>
</dbReference>
<organism evidence="10 11">
    <name type="scientific">Hymenobacter psychrophilus</name>
    <dbReference type="NCBI Taxonomy" id="651662"/>
    <lineage>
        <taxon>Bacteria</taxon>
        <taxon>Pseudomonadati</taxon>
        <taxon>Bacteroidota</taxon>
        <taxon>Cytophagia</taxon>
        <taxon>Cytophagales</taxon>
        <taxon>Hymenobacteraceae</taxon>
        <taxon>Hymenobacter</taxon>
    </lineage>
</organism>
<comment type="catalytic activity">
    <reaction evidence="1">
        <text>ATP + protein L-histidine = ADP + protein N-phospho-L-histidine.</text>
        <dbReference type="EC" id="2.7.13.3"/>
    </reaction>
</comment>
<dbReference type="PANTHER" id="PTHR43711:SF26">
    <property type="entry name" value="SENSOR HISTIDINE KINASE RCSC"/>
    <property type="match status" value="1"/>
</dbReference>
<dbReference type="SMART" id="SM00388">
    <property type="entry name" value="HisKA"/>
    <property type="match status" value="1"/>
</dbReference>
<dbReference type="SMART" id="SM00387">
    <property type="entry name" value="HATPase_c"/>
    <property type="match status" value="1"/>
</dbReference>
<evidence type="ECO:0000313" key="11">
    <source>
        <dbReference type="Proteomes" id="UP000199249"/>
    </source>
</evidence>
<dbReference type="InterPro" id="IPR036097">
    <property type="entry name" value="HisK_dim/P_sf"/>
</dbReference>
<dbReference type="Gene3D" id="3.30.565.10">
    <property type="entry name" value="Histidine kinase-like ATPase, C-terminal domain"/>
    <property type="match status" value="1"/>
</dbReference>
<dbReference type="Proteomes" id="UP000199249">
    <property type="component" value="Unassembled WGS sequence"/>
</dbReference>